<dbReference type="Gene3D" id="3.40.50.300">
    <property type="entry name" value="P-loop containing nucleotide triphosphate hydrolases"/>
    <property type="match status" value="1"/>
</dbReference>
<evidence type="ECO:0000256" key="1">
    <source>
        <dbReference type="ARBA" id="ARBA00006611"/>
    </source>
</evidence>
<dbReference type="InterPro" id="IPR050921">
    <property type="entry name" value="T4SS_GSP_E_ATPase"/>
</dbReference>
<sequence>MALFRKEIMKETSDNITDASEIDEGQTADPILSGTSEKTEAEQDDETILDDVINHFVHVEKRSLNMMQRGMKTKEDFLKEVEAFMQHCKVQKEQIQRVSGKFEKFIWGYHVLESLIYDESISDIKVLNEDNIRIKRYGNRLTSDVKFRSREDYRRFVDLVAVKNMTNLSDINAIQNFTDKDSCNTSILRFNIATAYVNSVDIPYLHIRKIPKNKPSMEKLIQAGMLTKEKAEYLKRQAVEASGILFTGKGASGKTTLMNVMLEKIPHDRSGLVIQENEELFSKSHPDLMFQHVVTSKGEGKIQYGLKDLARNGLLTDLDYFIIGEVKGGEALYLLNASYTGHKCWASVHGMNSTQALDKLADYIKYESDYSKEDAMKMLAGIKTVVYMENFMVKEISEVAGWNEEHHRMDYRRIF</sequence>
<dbReference type="Pfam" id="PF00437">
    <property type="entry name" value="T2SSE"/>
    <property type="match status" value="1"/>
</dbReference>
<proteinExistence type="inferred from homology"/>
<dbReference type="GO" id="GO:0016887">
    <property type="term" value="F:ATP hydrolysis activity"/>
    <property type="evidence" value="ECO:0007669"/>
    <property type="project" value="InterPro"/>
</dbReference>
<dbReference type="AlphaFoldDB" id="A0A1D3TXL4"/>
<comment type="similarity">
    <text evidence="1">Belongs to the GSP E family.</text>
</comment>
<evidence type="ECO:0000313" key="5">
    <source>
        <dbReference type="Proteomes" id="UP000199315"/>
    </source>
</evidence>
<gene>
    <name evidence="4" type="ORF">SAMN05421730_103138</name>
</gene>
<dbReference type="PANTHER" id="PTHR30486:SF6">
    <property type="entry name" value="TYPE IV PILUS RETRACTATION ATPASE PILT"/>
    <property type="match status" value="1"/>
</dbReference>
<protein>
    <submittedName>
        <fullName evidence="4">Pilus assembly protein CpaF</fullName>
    </submittedName>
</protein>
<dbReference type="InterPro" id="IPR027417">
    <property type="entry name" value="P-loop_NTPase"/>
</dbReference>
<keyword evidence="5" id="KW-1185">Reference proteome</keyword>
<dbReference type="Gene3D" id="3.30.450.380">
    <property type="match status" value="1"/>
</dbReference>
<reference evidence="4 5" key="1">
    <citation type="submission" date="2016-09" db="EMBL/GenBank/DDBJ databases">
        <authorList>
            <person name="Capua I."/>
            <person name="De Benedictis P."/>
            <person name="Joannis T."/>
            <person name="Lombin L.H."/>
            <person name="Cattoli G."/>
        </authorList>
    </citation>
    <scope>NUCLEOTIDE SEQUENCE [LARGE SCALE GENOMIC DNA]</scope>
    <source>
        <strain evidence="4 5">GluBS11</strain>
    </source>
</reference>
<accession>A0A1D3TXL4</accession>
<feature type="region of interest" description="Disordered" evidence="2">
    <location>
        <begin position="14"/>
        <end position="44"/>
    </location>
</feature>
<evidence type="ECO:0000259" key="3">
    <source>
        <dbReference type="Pfam" id="PF00437"/>
    </source>
</evidence>
<dbReference type="Proteomes" id="UP000199315">
    <property type="component" value="Unassembled WGS sequence"/>
</dbReference>
<dbReference type="OrthoDB" id="2058019at2"/>
<dbReference type="EMBL" id="FMKA01000031">
    <property type="protein sequence ID" value="SCP99067.1"/>
    <property type="molecule type" value="Genomic_DNA"/>
</dbReference>
<organism evidence="4 5">
    <name type="scientific">Anaerobium acetethylicum</name>
    <dbReference type="NCBI Taxonomy" id="1619234"/>
    <lineage>
        <taxon>Bacteria</taxon>
        <taxon>Bacillati</taxon>
        <taxon>Bacillota</taxon>
        <taxon>Clostridia</taxon>
        <taxon>Lachnospirales</taxon>
        <taxon>Lachnospiraceae</taxon>
        <taxon>Anaerobium</taxon>
    </lineage>
</organism>
<dbReference type="STRING" id="1619234.SAMN05421730_103138"/>
<dbReference type="SUPFAM" id="SSF52540">
    <property type="entry name" value="P-loop containing nucleoside triphosphate hydrolases"/>
    <property type="match status" value="1"/>
</dbReference>
<evidence type="ECO:0000313" key="4">
    <source>
        <dbReference type="EMBL" id="SCP99067.1"/>
    </source>
</evidence>
<dbReference type="InterPro" id="IPR001482">
    <property type="entry name" value="T2SS/T4SS_dom"/>
</dbReference>
<dbReference type="PANTHER" id="PTHR30486">
    <property type="entry name" value="TWITCHING MOTILITY PROTEIN PILT"/>
    <property type="match status" value="1"/>
</dbReference>
<evidence type="ECO:0000256" key="2">
    <source>
        <dbReference type="SAM" id="MobiDB-lite"/>
    </source>
</evidence>
<name>A0A1D3TXL4_9FIRM</name>
<feature type="domain" description="Bacterial type II secretion system protein E" evidence="3">
    <location>
        <begin position="111"/>
        <end position="362"/>
    </location>
</feature>